<dbReference type="Proteomes" id="UP000694867">
    <property type="component" value="Unplaced"/>
</dbReference>
<dbReference type="RefSeq" id="XP_028967391.1">
    <property type="nucleotide sequence ID" value="XM_029111558.1"/>
</dbReference>
<keyword evidence="2" id="KW-0812">Transmembrane</keyword>
<sequence length="278" mass="30231">MPPEMVSSPKRSLSTAAPSPYTHASSLPSPRMSPLKSPVNKYDDDFDPEYAEKLRNNPTVQLAVKSFRTMRRSALTPVARRLRDVMVQRYPVYPPAVNLDALNNSDWTEVAINVPRLPSGYNHTNPSKGMVNPAKLIRNTFGADILIMVGTLLAFAGSAVTLFASYGNFTSPETRPLILGLGPPLIGVGFLFCLLRLFFCRSRPMNCSCCRSGAGDAPKVPGSGKMMPSVGKKVHPILEQIQNGNGIHMNGSMKNGAPETSTNNVPERKFSGPVWTIT</sequence>
<feature type="transmembrane region" description="Helical" evidence="2">
    <location>
        <begin position="145"/>
        <end position="166"/>
    </location>
</feature>
<keyword evidence="3" id="KW-1185">Reference proteome</keyword>
<feature type="region of interest" description="Disordered" evidence="1">
    <location>
        <begin position="250"/>
        <end position="278"/>
    </location>
</feature>
<reference evidence="4" key="1">
    <citation type="submission" date="2025-08" db="UniProtKB">
        <authorList>
            <consortium name="RefSeq"/>
        </authorList>
    </citation>
    <scope>IDENTIFICATION</scope>
</reference>
<evidence type="ECO:0000256" key="1">
    <source>
        <dbReference type="SAM" id="MobiDB-lite"/>
    </source>
</evidence>
<dbReference type="AlphaFoldDB" id="A0AAJ7SG11"/>
<keyword evidence="2" id="KW-1133">Transmembrane helix</keyword>
<evidence type="ECO:0000313" key="4">
    <source>
        <dbReference type="RefSeq" id="XP_028967391.1"/>
    </source>
</evidence>
<feature type="region of interest" description="Disordered" evidence="1">
    <location>
        <begin position="1"/>
        <end position="44"/>
    </location>
</feature>
<name>A0AAJ7SG11_9ACAR</name>
<evidence type="ECO:0000256" key="2">
    <source>
        <dbReference type="SAM" id="Phobius"/>
    </source>
</evidence>
<gene>
    <name evidence="4" type="primary">LOC100904135</name>
</gene>
<protein>
    <submittedName>
        <fullName evidence="4">Uncharacterized protein LOC100904135</fullName>
    </submittedName>
</protein>
<keyword evidence="2" id="KW-0472">Membrane</keyword>
<feature type="compositionally biased region" description="Polar residues" evidence="1">
    <location>
        <begin position="9"/>
        <end position="28"/>
    </location>
</feature>
<accession>A0AAJ7SG11</accession>
<dbReference type="KEGG" id="goe:100904135"/>
<evidence type="ECO:0000313" key="3">
    <source>
        <dbReference type="Proteomes" id="UP000694867"/>
    </source>
</evidence>
<proteinExistence type="predicted"/>
<organism evidence="3 4">
    <name type="scientific">Galendromus occidentalis</name>
    <name type="common">western predatory mite</name>
    <dbReference type="NCBI Taxonomy" id="34638"/>
    <lineage>
        <taxon>Eukaryota</taxon>
        <taxon>Metazoa</taxon>
        <taxon>Ecdysozoa</taxon>
        <taxon>Arthropoda</taxon>
        <taxon>Chelicerata</taxon>
        <taxon>Arachnida</taxon>
        <taxon>Acari</taxon>
        <taxon>Parasitiformes</taxon>
        <taxon>Mesostigmata</taxon>
        <taxon>Gamasina</taxon>
        <taxon>Phytoseioidea</taxon>
        <taxon>Phytoseiidae</taxon>
        <taxon>Typhlodrominae</taxon>
        <taxon>Galendromus</taxon>
    </lineage>
</organism>
<feature type="transmembrane region" description="Helical" evidence="2">
    <location>
        <begin position="178"/>
        <end position="199"/>
    </location>
</feature>
<dbReference type="GeneID" id="100904135"/>